<dbReference type="InterPro" id="IPR020946">
    <property type="entry name" value="Flavin_mOase-like"/>
</dbReference>
<keyword evidence="7" id="KW-1185">Reference proteome</keyword>
<dbReference type="Proteomes" id="UP001063166">
    <property type="component" value="Unassembled WGS sequence"/>
</dbReference>
<dbReference type="OrthoDB" id="66881at2759"/>
<proteinExistence type="inferred from homology"/>
<keyword evidence="2" id="KW-0285">Flavoprotein</keyword>
<name>A0A9P3UTJ6_LYOSH</name>
<evidence type="ECO:0000256" key="5">
    <source>
        <dbReference type="SAM" id="SignalP"/>
    </source>
</evidence>
<evidence type="ECO:0000256" key="1">
    <source>
        <dbReference type="ARBA" id="ARBA00009183"/>
    </source>
</evidence>
<keyword evidence="5" id="KW-0732">Signal</keyword>
<comment type="caution">
    <text evidence="6">The sequence shown here is derived from an EMBL/GenBank/DDBJ whole genome shotgun (WGS) entry which is preliminary data.</text>
</comment>
<protein>
    <submittedName>
        <fullName evidence="6">Pyridine nucleotide-disulphide oxidoreductase</fullName>
    </submittedName>
</protein>
<evidence type="ECO:0000256" key="3">
    <source>
        <dbReference type="ARBA" id="ARBA00022827"/>
    </source>
</evidence>
<keyword evidence="4" id="KW-0560">Oxidoreductase</keyword>
<feature type="signal peptide" evidence="5">
    <location>
        <begin position="1"/>
        <end position="23"/>
    </location>
</feature>
<dbReference type="Gene3D" id="3.50.50.60">
    <property type="entry name" value="FAD/NAD(P)-binding domain"/>
    <property type="match status" value="2"/>
</dbReference>
<dbReference type="GO" id="GO:0050661">
    <property type="term" value="F:NADP binding"/>
    <property type="evidence" value="ECO:0007669"/>
    <property type="project" value="InterPro"/>
</dbReference>
<evidence type="ECO:0000256" key="2">
    <source>
        <dbReference type="ARBA" id="ARBA00022630"/>
    </source>
</evidence>
<sequence>MRLRLGLIIAVFGHVVLLPVTCGTQAPLLPLHHQESEFYEFQWPIRRVAIIGAGPGGLINYREFIQAGYDVHLFERDDVPGGNWHYTDETPVDAPIPNADIAVADYVPSLPPKGSKLPYEDNGAESDEALRAHRGPKPIWETLHSNAPAPIQQITEFPWPKGTPWACRMPRSEELVEKRFDDHGRHSGWTLTLKKHVRIGPHSSKATWTIEDFDAVVVATGRYNAPSIPGIPGLKEWGDQFPGRISHSRQYRRPQPHTNQTVLVVGAATSGGEIARDLNPYVKKIYQSIRPENSTKPHFLLELFLRRLPSNVTIIPEIKRFLPPTSRIDTSRVELANGTILSGIDSIIFATGFRYTFPFLPQYHDSSITRDDDEGIPHPRPIVTDGTHLRSLYLDIFYIEEPTIAFVDMNIGMQSFTYAEYIGVALTKVWANKARIPATPELWRRQRAHVKELGGYGRHFQFLGSERTDRNIRYFLGWLNEAAAKYGGRQIDGINPGNAEIAALWNKARFGSDILLGTPVNLTFAVAGDVRINEAVMENLGISTAELIDVYNDNW</sequence>
<evidence type="ECO:0000313" key="6">
    <source>
        <dbReference type="EMBL" id="GLB43675.1"/>
    </source>
</evidence>
<accession>A0A9P3UTJ6</accession>
<dbReference type="InterPro" id="IPR036188">
    <property type="entry name" value="FAD/NAD-bd_sf"/>
</dbReference>
<organism evidence="6 7">
    <name type="scientific">Lyophyllum shimeji</name>
    <name type="common">Hon-shimeji</name>
    <name type="synonym">Tricholoma shimeji</name>
    <dbReference type="NCBI Taxonomy" id="47721"/>
    <lineage>
        <taxon>Eukaryota</taxon>
        <taxon>Fungi</taxon>
        <taxon>Dikarya</taxon>
        <taxon>Basidiomycota</taxon>
        <taxon>Agaricomycotina</taxon>
        <taxon>Agaricomycetes</taxon>
        <taxon>Agaricomycetidae</taxon>
        <taxon>Agaricales</taxon>
        <taxon>Tricholomatineae</taxon>
        <taxon>Lyophyllaceae</taxon>
        <taxon>Lyophyllum</taxon>
    </lineage>
</organism>
<keyword evidence="3" id="KW-0274">FAD</keyword>
<dbReference type="EMBL" id="BRPK01000014">
    <property type="protein sequence ID" value="GLB43675.1"/>
    <property type="molecule type" value="Genomic_DNA"/>
</dbReference>
<evidence type="ECO:0000313" key="7">
    <source>
        <dbReference type="Proteomes" id="UP001063166"/>
    </source>
</evidence>
<reference evidence="6" key="1">
    <citation type="submission" date="2022-07" db="EMBL/GenBank/DDBJ databases">
        <title>The genome of Lyophyllum shimeji provides insight into the initial evolution of ectomycorrhizal fungal genome.</title>
        <authorList>
            <person name="Kobayashi Y."/>
            <person name="Shibata T."/>
            <person name="Hirakawa H."/>
            <person name="Shigenobu S."/>
            <person name="Nishiyama T."/>
            <person name="Yamada A."/>
            <person name="Hasebe M."/>
            <person name="Kawaguchi M."/>
        </authorList>
    </citation>
    <scope>NUCLEOTIDE SEQUENCE</scope>
    <source>
        <strain evidence="6">AT787</strain>
    </source>
</reference>
<dbReference type="PANTHER" id="PTHR23023">
    <property type="entry name" value="DIMETHYLANILINE MONOOXYGENASE"/>
    <property type="match status" value="1"/>
</dbReference>
<dbReference type="GO" id="GO:0004499">
    <property type="term" value="F:N,N-dimethylaniline monooxygenase activity"/>
    <property type="evidence" value="ECO:0007669"/>
    <property type="project" value="InterPro"/>
</dbReference>
<gene>
    <name evidence="6" type="ORF">LshimejAT787_1401870</name>
</gene>
<dbReference type="PRINTS" id="PR00419">
    <property type="entry name" value="ADXRDTASE"/>
</dbReference>
<feature type="chain" id="PRO_5040366979" evidence="5">
    <location>
        <begin position="24"/>
        <end position="555"/>
    </location>
</feature>
<dbReference type="Pfam" id="PF13450">
    <property type="entry name" value="NAD_binding_8"/>
    <property type="match status" value="1"/>
</dbReference>
<comment type="similarity">
    <text evidence="1">Belongs to the FMO family.</text>
</comment>
<dbReference type="AlphaFoldDB" id="A0A9P3UTJ6"/>
<dbReference type="GO" id="GO:0050660">
    <property type="term" value="F:flavin adenine dinucleotide binding"/>
    <property type="evidence" value="ECO:0007669"/>
    <property type="project" value="InterPro"/>
</dbReference>
<dbReference type="SUPFAM" id="SSF51905">
    <property type="entry name" value="FAD/NAD(P)-binding domain"/>
    <property type="match status" value="1"/>
</dbReference>
<evidence type="ECO:0000256" key="4">
    <source>
        <dbReference type="ARBA" id="ARBA00023002"/>
    </source>
</evidence>
<dbReference type="Pfam" id="PF00743">
    <property type="entry name" value="FMO-like"/>
    <property type="match status" value="1"/>
</dbReference>
<dbReference type="InterPro" id="IPR050346">
    <property type="entry name" value="FMO-like"/>
</dbReference>